<name>A0ABU2CIT0_9MICO</name>
<proteinExistence type="predicted"/>
<organism evidence="2 3">
    <name type="scientific">Promicromonospora iranensis</name>
    <dbReference type="NCBI Taxonomy" id="1105144"/>
    <lineage>
        <taxon>Bacteria</taxon>
        <taxon>Bacillati</taxon>
        <taxon>Actinomycetota</taxon>
        <taxon>Actinomycetes</taxon>
        <taxon>Micrococcales</taxon>
        <taxon>Promicromonosporaceae</taxon>
        <taxon>Promicromonospora</taxon>
    </lineage>
</organism>
<protein>
    <submittedName>
        <fullName evidence="2">Uncharacterized protein</fullName>
    </submittedName>
</protein>
<gene>
    <name evidence="2" type="ORF">J2S48_000761</name>
</gene>
<keyword evidence="3" id="KW-1185">Reference proteome</keyword>
<sequence>MTTSPWVIDADPVETASAVAKTMRRLVHETSSLTSLDDQAPQITAELLSVLREMAAVTTHLASLSFEHPTPPAPDGDLGAFPRSSPAVRAADGFNDATNLLYLACQPLAGAKNETTRPTGTAETDRKPPSPGPGPDHSRREEPTYQPSL</sequence>
<reference evidence="2 3" key="1">
    <citation type="submission" date="2023-07" db="EMBL/GenBank/DDBJ databases">
        <title>Sequencing the genomes of 1000 actinobacteria strains.</title>
        <authorList>
            <person name="Klenk H.-P."/>
        </authorList>
    </citation>
    <scope>NUCLEOTIDE SEQUENCE [LARGE SCALE GENOMIC DNA]</scope>
    <source>
        <strain evidence="2 3">DSM 45554</strain>
    </source>
</reference>
<evidence type="ECO:0000256" key="1">
    <source>
        <dbReference type="SAM" id="MobiDB-lite"/>
    </source>
</evidence>
<dbReference type="RefSeq" id="WP_274997498.1">
    <property type="nucleotide sequence ID" value="NZ_JAJQQP010000016.1"/>
</dbReference>
<evidence type="ECO:0000313" key="2">
    <source>
        <dbReference type="EMBL" id="MDR7381246.1"/>
    </source>
</evidence>
<dbReference type="EMBL" id="JAVDYE010000001">
    <property type="protein sequence ID" value="MDR7381246.1"/>
    <property type="molecule type" value="Genomic_DNA"/>
</dbReference>
<evidence type="ECO:0000313" key="3">
    <source>
        <dbReference type="Proteomes" id="UP001183585"/>
    </source>
</evidence>
<feature type="region of interest" description="Disordered" evidence="1">
    <location>
        <begin position="109"/>
        <end position="149"/>
    </location>
</feature>
<accession>A0ABU2CIT0</accession>
<dbReference type="Proteomes" id="UP001183585">
    <property type="component" value="Unassembled WGS sequence"/>
</dbReference>
<comment type="caution">
    <text evidence="2">The sequence shown here is derived from an EMBL/GenBank/DDBJ whole genome shotgun (WGS) entry which is preliminary data.</text>
</comment>
<feature type="region of interest" description="Disordered" evidence="1">
    <location>
        <begin position="65"/>
        <end position="84"/>
    </location>
</feature>